<evidence type="ECO:0000313" key="1">
    <source>
        <dbReference type="EMBL" id="MRD47893.1"/>
    </source>
</evidence>
<evidence type="ECO:0000313" key="2">
    <source>
        <dbReference type="Proteomes" id="UP000487350"/>
    </source>
</evidence>
<keyword evidence="2" id="KW-1185">Reference proteome</keyword>
<name>A0A844B3U4_9BURK</name>
<accession>A0A844B3U4</accession>
<reference evidence="1 2" key="1">
    <citation type="submission" date="2019-11" db="EMBL/GenBank/DDBJ databases">
        <title>Caenimonas koreensis gen. nov., sp. nov., isolated from activated sludge.</title>
        <authorList>
            <person name="Seung H.R."/>
        </authorList>
    </citation>
    <scope>NUCLEOTIDE SEQUENCE [LARGE SCALE GENOMIC DNA]</scope>
    <source>
        <strain evidence="1 2">EMB320</strain>
    </source>
</reference>
<dbReference type="NCBIfam" id="TIGR00847">
    <property type="entry name" value="ccoS"/>
    <property type="match status" value="1"/>
</dbReference>
<organism evidence="1 2">
    <name type="scientific">Caenimonas koreensis DSM 17982</name>
    <dbReference type="NCBI Taxonomy" id="1121255"/>
    <lineage>
        <taxon>Bacteria</taxon>
        <taxon>Pseudomonadati</taxon>
        <taxon>Pseudomonadota</taxon>
        <taxon>Betaproteobacteria</taxon>
        <taxon>Burkholderiales</taxon>
        <taxon>Comamonadaceae</taxon>
        <taxon>Caenimonas</taxon>
    </lineage>
</organism>
<proteinExistence type="predicted"/>
<comment type="caution">
    <text evidence="1">The sequence shown here is derived from an EMBL/GenBank/DDBJ whole genome shotgun (WGS) entry which is preliminary data.</text>
</comment>
<dbReference type="InterPro" id="IPR004714">
    <property type="entry name" value="Cyt_oxidase_maturation_cbb3"/>
</dbReference>
<dbReference type="Pfam" id="PF03597">
    <property type="entry name" value="FixS"/>
    <property type="match status" value="1"/>
</dbReference>
<sequence>MDILFLLIPLSVVLALLILGALGWAVWRGQFDAVEAEGERILRSD</sequence>
<dbReference type="Proteomes" id="UP000487350">
    <property type="component" value="Unassembled WGS sequence"/>
</dbReference>
<dbReference type="AlphaFoldDB" id="A0A844B3U4"/>
<protein>
    <submittedName>
        <fullName evidence="1">Cbb3-type cytochrome oxidase assembly protein CcoS</fullName>
    </submittedName>
</protein>
<gene>
    <name evidence="1" type="primary">ccoS</name>
    <name evidence="1" type="ORF">GHT07_11435</name>
</gene>
<dbReference type="RefSeq" id="WP_153585221.1">
    <property type="nucleotide sequence ID" value="NZ_WJBU01000010.1"/>
</dbReference>
<dbReference type="EMBL" id="WJBU01000010">
    <property type="protein sequence ID" value="MRD47893.1"/>
    <property type="molecule type" value="Genomic_DNA"/>
</dbReference>